<comment type="caution">
    <text evidence="1">The sequence shown here is derived from an EMBL/GenBank/DDBJ whole genome shotgun (WGS) entry which is preliminary data.</text>
</comment>
<evidence type="ECO:0000313" key="1">
    <source>
        <dbReference type="EMBL" id="KKL09063.1"/>
    </source>
</evidence>
<proteinExistence type="predicted"/>
<protein>
    <submittedName>
        <fullName evidence="1">Uncharacterized protein</fullName>
    </submittedName>
</protein>
<name>A0A0F9DAI4_9ZZZZ</name>
<sequence length="75" mass="8423">MAYKVQYKCRKCGEIEDSSSVPTFLDIVKMIQDIPDANERQLVTVSWHSCEDGSVGITDVIGAEEYTYGQEDTTQ</sequence>
<dbReference type="AlphaFoldDB" id="A0A0F9DAI4"/>
<accession>A0A0F9DAI4</accession>
<dbReference type="EMBL" id="LAZR01042629">
    <property type="protein sequence ID" value="KKL09063.1"/>
    <property type="molecule type" value="Genomic_DNA"/>
</dbReference>
<reference evidence="1" key="1">
    <citation type="journal article" date="2015" name="Nature">
        <title>Complex archaea that bridge the gap between prokaryotes and eukaryotes.</title>
        <authorList>
            <person name="Spang A."/>
            <person name="Saw J.H."/>
            <person name="Jorgensen S.L."/>
            <person name="Zaremba-Niedzwiedzka K."/>
            <person name="Martijn J."/>
            <person name="Lind A.E."/>
            <person name="van Eijk R."/>
            <person name="Schleper C."/>
            <person name="Guy L."/>
            <person name="Ettema T.J."/>
        </authorList>
    </citation>
    <scope>NUCLEOTIDE SEQUENCE</scope>
</reference>
<organism evidence="1">
    <name type="scientific">marine sediment metagenome</name>
    <dbReference type="NCBI Taxonomy" id="412755"/>
    <lineage>
        <taxon>unclassified sequences</taxon>
        <taxon>metagenomes</taxon>
        <taxon>ecological metagenomes</taxon>
    </lineage>
</organism>
<gene>
    <name evidence="1" type="ORF">LCGC14_2569590</name>
</gene>